<feature type="region of interest" description="Disordered" evidence="1">
    <location>
        <begin position="69"/>
        <end position="94"/>
    </location>
</feature>
<comment type="caution">
    <text evidence="3">The sequence shown here is derived from an EMBL/GenBank/DDBJ whole genome shotgun (WGS) entry which is preliminary data.</text>
</comment>
<keyword evidence="2" id="KW-0472">Membrane</keyword>
<proteinExistence type="predicted"/>
<protein>
    <submittedName>
        <fullName evidence="3">Preprotein translocase subunit TatA</fullName>
    </submittedName>
</protein>
<evidence type="ECO:0000313" key="4">
    <source>
        <dbReference type="Proteomes" id="UP001596545"/>
    </source>
</evidence>
<dbReference type="RefSeq" id="WP_256409167.1">
    <property type="nucleotide sequence ID" value="NZ_JANHDN010000004.1"/>
</dbReference>
<accession>A0ABD6AMM6</accession>
<keyword evidence="4" id="KW-1185">Reference proteome</keyword>
<evidence type="ECO:0000256" key="1">
    <source>
        <dbReference type="SAM" id="MobiDB-lite"/>
    </source>
</evidence>
<sequence>MVSLVPAFGGIPAGPELLIVLIIAVLLFGVPLVLVAGAVLFFALRSDDEDERDDRPDADRIAELEAEVERLREQVGDEQDGRGDEPNGREGGHS</sequence>
<keyword evidence="2" id="KW-1133">Transmembrane helix</keyword>
<keyword evidence="2" id="KW-0812">Transmembrane</keyword>
<reference evidence="3 4" key="1">
    <citation type="journal article" date="2019" name="Int. J. Syst. Evol. Microbiol.">
        <title>The Global Catalogue of Microorganisms (GCM) 10K type strain sequencing project: providing services to taxonomists for standard genome sequencing and annotation.</title>
        <authorList>
            <consortium name="The Broad Institute Genomics Platform"/>
            <consortium name="The Broad Institute Genome Sequencing Center for Infectious Disease"/>
            <person name="Wu L."/>
            <person name="Ma J."/>
        </authorList>
    </citation>
    <scope>NUCLEOTIDE SEQUENCE [LARGE SCALE GENOMIC DNA]</scope>
    <source>
        <strain evidence="3 4">CGMCC 1.12554</strain>
    </source>
</reference>
<evidence type="ECO:0000313" key="3">
    <source>
        <dbReference type="EMBL" id="MFC7324976.1"/>
    </source>
</evidence>
<organism evidence="3 4">
    <name type="scientific">Halorubrum rutilum</name>
    <dbReference type="NCBI Taxonomy" id="1364933"/>
    <lineage>
        <taxon>Archaea</taxon>
        <taxon>Methanobacteriati</taxon>
        <taxon>Methanobacteriota</taxon>
        <taxon>Stenosarchaea group</taxon>
        <taxon>Halobacteria</taxon>
        <taxon>Halobacteriales</taxon>
        <taxon>Haloferacaceae</taxon>
        <taxon>Halorubrum</taxon>
    </lineage>
</organism>
<dbReference type="EMBL" id="JBHTBL010000008">
    <property type="protein sequence ID" value="MFC7324976.1"/>
    <property type="molecule type" value="Genomic_DNA"/>
</dbReference>
<name>A0ABD6AMM6_9EURY</name>
<dbReference type="Proteomes" id="UP001596545">
    <property type="component" value="Unassembled WGS sequence"/>
</dbReference>
<dbReference type="AlphaFoldDB" id="A0ABD6AMM6"/>
<evidence type="ECO:0000256" key="2">
    <source>
        <dbReference type="SAM" id="Phobius"/>
    </source>
</evidence>
<gene>
    <name evidence="3" type="ORF">ACFQMF_10340</name>
</gene>
<feature type="transmembrane region" description="Helical" evidence="2">
    <location>
        <begin position="17"/>
        <end position="44"/>
    </location>
</feature>